<dbReference type="InterPro" id="IPR050789">
    <property type="entry name" value="Diverse_Enzym_Activities"/>
</dbReference>
<dbReference type="GO" id="GO:0016787">
    <property type="term" value="F:hydrolase activity"/>
    <property type="evidence" value="ECO:0007669"/>
    <property type="project" value="UniProtKB-KW"/>
</dbReference>
<dbReference type="InterPro" id="IPR012338">
    <property type="entry name" value="Beta-lactam/transpept-like"/>
</dbReference>
<dbReference type="PANTHER" id="PTHR43283:SF7">
    <property type="entry name" value="BETA-LACTAMASE-RELATED DOMAIN-CONTAINING PROTEIN"/>
    <property type="match status" value="1"/>
</dbReference>
<keyword evidence="3" id="KW-1185">Reference proteome</keyword>
<organism evidence="2 3">
    <name type="scientific">Polaribacter porphyrae</name>
    <dbReference type="NCBI Taxonomy" id="1137780"/>
    <lineage>
        <taxon>Bacteria</taxon>
        <taxon>Pseudomonadati</taxon>
        <taxon>Bacteroidota</taxon>
        <taxon>Flavobacteriia</taxon>
        <taxon>Flavobacteriales</taxon>
        <taxon>Flavobacteriaceae</taxon>
    </lineage>
</organism>
<dbReference type="AlphaFoldDB" id="A0A2S7WQ11"/>
<dbReference type="PANTHER" id="PTHR43283">
    <property type="entry name" value="BETA-LACTAMASE-RELATED"/>
    <property type="match status" value="1"/>
</dbReference>
<gene>
    <name evidence="2" type="ORF">BTO18_11180</name>
</gene>
<dbReference type="SUPFAM" id="SSF56601">
    <property type="entry name" value="beta-lactamase/transpeptidase-like"/>
    <property type="match status" value="1"/>
</dbReference>
<evidence type="ECO:0000313" key="2">
    <source>
        <dbReference type="EMBL" id="PQJ79700.1"/>
    </source>
</evidence>
<dbReference type="Pfam" id="PF00144">
    <property type="entry name" value="Beta-lactamase"/>
    <property type="match status" value="1"/>
</dbReference>
<reference evidence="2 3" key="1">
    <citation type="submission" date="2016-12" db="EMBL/GenBank/DDBJ databases">
        <title>Trade-off between light-utilization and light-protection in marine flavobacteria.</title>
        <authorList>
            <person name="Kumagai Y."/>
            <person name="Yoshizawa S."/>
            <person name="Kogure K."/>
            <person name="Iwasaki W."/>
        </authorList>
    </citation>
    <scope>NUCLEOTIDE SEQUENCE [LARGE SCALE GENOMIC DNA]</scope>
    <source>
        <strain evidence="2 3">NBRC 108759</strain>
    </source>
</reference>
<dbReference type="Proteomes" id="UP000238882">
    <property type="component" value="Unassembled WGS sequence"/>
</dbReference>
<protein>
    <submittedName>
        <fullName evidence="2">Amide hydrolase</fullName>
    </submittedName>
</protein>
<dbReference type="Gene3D" id="3.40.710.10">
    <property type="entry name" value="DD-peptidase/beta-lactamase superfamily"/>
    <property type="match status" value="1"/>
</dbReference>
<dbReference type="InterPro" id="IPR001466">
    <property type="entry name" value="Beta-lactam-related"/>
</dbReference>
<keyword evidence="2" id="KW-0378">Hydrolase</keyword>
<evidence type="ECO:0000259" key="1">
    <source>
        <dbReference type="Pfam" id="PF00144"/>
    </source>
</evidence>
<feature type="domain" description="Beta-lactamase-related" evidence="1">
    <location>
        <begin position="54"/>
        <end position="342"/>
    </location>
</feature>
<sequence>MIFRMTINKNKLVKYTIVFCTVFILFSCNTANKKGYSPKKLEVLKAFLESTGATSMIVVVEGETIFSWGNTSEKHIIHSIRKPLIHSLIGIAVQQKKIDTSMTMKELGIQDIAPKLTDIESKARVADLLKSKSGVYHLASAMTKNMKKYLPKRNSKQPGTYYFYNNWDFNTLGAILENQTEKGLYNLFLENIAIPLKMKDYKEISINIDGDSKEKTDISNVDGYYKYQKSKSAYPAYHFRMSSRDLALFGQLYLNNGVWNNKQIVPKEWIDVSTKPYSVYNKKKRIGYGMLWRLNLTEDLKKMNSYFHTGKSIQLLGIYPHSKMVIVHRVNTERKYAYNKEDLDKTIQLVFDAKI</sequence>
<comment type="caution">
    <text evidence="2">The sequence shown here is derived from an EMBL/GenBank/DDBJ whole genome shotgun (WGS) entry which is preliminary data.</text>
</comment>
<dbReference type="EMBL" id="MSCN01000001">
    <property type="protein sequence ID" value="PQJ79700.1"/>
    <property type="molecule type" value="Genomic_DNA"/>
</dbReference>
<dbReference type="PROSITE" id="PS51257">
    <property type="entry name" value="PROKAR_LIPOPROTEIN"/>
    <property type="match status" value="1"/>
</dbReference>
<accession>A0A2S7WQ11</accession>
<evidence type="ECO:0000313" key="3">
    <source>
        <dbReference type="Proteomes" id="UP000238882"/>
    </source>
</evidence>
<dbReference type="OrthoDB" id="9773047at2"/>
<proteinExistence type="predicted"/>
<name>A0A2S7WQ11_9FLAO</name>